<dbReference type="Proteomes" id="UP000769528">
    <property type="component" value="Unassembled WGS sequence"/>
</dbReference>
<dbReference type="EMBL" id="JAEUBF010001066">
    <property type="protein sequence ID" value="KAH3672999.1"/>
    <property type="molecule type" value="Genomic_DNA"/>
</dbReference>
<evidence type="ECO:0000256" key="2">
    <source>
        <dbReference type="ARBA" id="ARBA00009199"/>
    </source>
</evidence>
<name>A0A9P8PKC9_9ASCO</name>
<dbReference type="SUPFAM" id="SSF75304">
    <property type="entry name" value="Amidase signature (AS) enzymes"/>
    <property type="match status" value="1"/>
</dbReference>
<dbReference type="InterPro" id="IPR036928">
    <property type="entry name" value="AS_sf"/>
</dbReference>
<evidence type="ECO:0000313" key="8">
    <source>
        <dbReference type="Proteomes" id="UP000769528"/>
    </source>
</evidence>
<dbReference type="Pfam" id="PF01425">
    <property type="entry name" value="Amidase"/>
    <property type="match status" value="1"/>
</dbReference>
<evidence type="ECO:0000256" key="3">
    <source>
        <dbReference type="ARBA" id="ARBA00012922"/>
    </source>
</evidence>
<reference evidence="7" key="2">
    <citation type="submission" date="2021-01" db="EMBL/GenBank/DDBJ databases">
        <authorList>
            <person name="Schikora-Tamarit M.A."/>
        </authorList>
    </citation>
    <scope>NUCLEOTIDE SEQUENCE</scope>
    <source>
        <strain evidence="7">CBS6341</strain>
    </source>
</reference>
<comment type="similarity">
    <text evidence="2">Belongs to the amidase family.</text>
</comment>
<proteinExistence type="inferred from homology"/>
<dbReference type="AlphaFoldDB" id="A0A9P8PKC9"/>
<dbReference type="PANTHER" id="PTHR46072">
    <property type="entry name" value="AMIDASE-RELATED-RELATED"/>
    <property type="match status" value="1"/>
</dbReference>
<comment type="catalytic activity">
    <reaction evidence="1">
        <text>a monocarboxylic acid amide + H2O = a monocarboxylate + NH4(+)</text>
        <dbReference type="Rhea" id="RHEA:12020"/>
        <dbReference type="ChEBI" id="CHEBI:15377"/>
        <dbReference type="ChEBI" id="CHEBI:28938"/>
        <dbReference type="ChEBI" id="CHEBI:35757"/>
        <dbReference type="ChEBI" id="CHEBI:83628"/>
        <dbReference type="EC" id="3.5.1.4"/>
    </reaction>
</comment>
<dbReference type="GO" id="GO:0004040">
    <property type="term" value="F:amidase activity"/>
    <property type="evidence" value="ECO:0007669"/>
    <property type="project" value="UniProtKB-EC"/>
</dbReference>
<sequence>MTEKSVVDQHGYVRSLFEKIPKEWRIDESPSDKRPIDSVLSLDEIMDIKPINILDLISKGELKSLQVVKSFAYRASIAHQLTNCLTEIFFEDAFQRAKELDDYFEKNGETIGPLHGLPISVKDEFDIKGVKTTLGLISRINDPAQTEFSPNLKILYDQGAVFFVKTNVPIGAFNRMTFNNLFGTTVSPYDISCNVGGSSGGEAALVSMKGSAFGIGSDLGGSIRQPAAFAGLYGLRTSSLRVPHYNRNSVVAGLESLKGTNGPITRDLDSLKLYLRTIIDTKPWLTNINVVPVEWNNNPKVDLKKLRVGVLSDDGINIPTPPIKRALKIVYESLKSVGVEIVEVKKQTRDDIIQLANYAGAFMESSGNTQLIEEIGNEPVSYLADLKSTKDLKVSELWKLHIDRDIIQQKILNWWNDSNVDVLISPITAQTFLKNDEEFIDCTYGAFVNMLDFPSITFPVTKVTLADFSHEVNDINESTKQIYESFLTSDKETYVDKYPVNIQIIARRYQEEYLIEVVHQITELIGTHDWWY</sequence>
<protein>
    <recommendedName>
        <fullName evidence="3">amidase</fullName>
        <ecNumber evidence="3">3.5.1.4</ecNumber>
    </recommendedName>
</protein>
<dbReference type="PROSITE" id="PS00571">
    <property type="entry name" value="AMIDASES"/>
    <property type="match status" value="1"/>
</dbReference>
<dbReference type="OrthoDB" id="6428749at2759"/>
<reference evidence="7" key="1">
    <citation type="journal article" date="2021" name="Open Biol.">
        <title>Shared evolutionary footprints suggest mitochondrial oxidative damage underlies multiple complex I losses in fungi.</title>
        <authorList>
            <person name="Schikora-Tamarit M.A."/>
            <person name="Marcet-Houben M."/>
            <person name="Nosek J."/>
            <person name="Gabaldon T."/>
        </authorList>
    </citation>
    <scope>NUCLEOTIDE SEQUENCE</scope>
    <source>
        <strain evidence="7">CBS6341</strain>
    </source>
</reference>
<organism evidence="7 8">
    <name type="scientific">Wickerhamomyces mucosus</name>
    <dbReference type="NCBI Taxonomy" id="1378264"/>
    <lineage>
        <taxon>Eukaryota</taxon>
        <taxon>Fungi</taxon>
        <taxon>Dikarya</taxon>
        <taxon>Ascomycota</taxon>
        <taxon>Saccharomycotina</taxon>
        <taxon>Saccharomycetes</taxon>
        <taxon>Phaffomycetales</taxon>
        <taxon>Wickerhamomycetaceae</taxon>
        <taxon>Wickerhamomyces</taxon>
    </lineage>
</organism>
<feature type="active site" description="Acyl-ester intermediate" evidence="5">
    <location>
        <position position="222"/>
    </location>
</feature>
<feature type="domain" description="Amidase" evidence="6">
    <location>
        <begin position="67"/>
        <end position="514"/>
    </location>
</feature>
<evidence type="ECO:0000313" key="7">
    <source>
        <dbReference type="EMBL" id="KAH3672999.1"/>
    </source>
</evidence>
<gene>
    <name evidence="7" type="ORF">WICMUC_003952</name>
</gene>
<evidence type="ECO:0000256" key="5">
    <source>
        <dbReference type="PIRSR" id="PIRSR001221-1"/>
    </source>
</evidence>
<accession>A0A9P8PKC9</accession>
<keyword evidence="8" id="KW-1185">Reference proteome</keyword>
<dbReference type="InterPro" id="IPR023631">
    <property type="entry name" value="Amidase_dom"/>
</dbReference>
<evidence type="ECO:0000259" key="6">
    <source>
        <dbReference type="Pfam" id="PF01425"/>
    </source>
</evidence>
<keyword evidence="4" id="KW-0378">Hydrolase</keyword>
<evidence type="ECO:0000256" key="1">
    <source>
        <dbReference type="ARBA" id="ARBA00001311"/>
    </source>
</evidence>
<dbReference type="EC" id="3.5.1.4" evidence="3"/>
<evidence type="ECO:0000256" key="4">
    <source>
        <dbReference type="ARBA" id="ARBA00022801"/>
    </source>
</evidence>
<feature type="active site" description="Charge relay system" evidence="5">
    <location>
        <position position="122"/>
    </location>
</feature>
<feature type="active site" description="Charge relay system" evidence="5">
    <location>
        <position position="198"/>
    </location>
</feature>
<dbReference type="Gene3D" id="3.90.1300.10">
    <property type="entry name" value="Amidase signature (AS) domain"/>
    <property type="match status" value="1"/>
</dbReference>
<comment type="caution">
    <text evidence="7">The sequence shown here is derived from an EMBL/GenBank/DDBJ whole genome shotgun (WGS) entry which is preliminary data.</text>
</comment>
<dbReference type="InterPro" id="IPR020556">
    <property type="entry name" value="Amidase_CS"/>
</dbReference>
<dbReference type="PIRSF" id="PIRSF001221">
    <property type="entry name" value="Amidase_fungi"/>
    <property type="match status" value="1"/>
</dbReference>
<dbReference type="PANTHER" id="PTHR46072:SF11">
    <property type="entry name" value="AMIDASE-RELATED"/>
    <property type="match status" value="1"/>
</dbReference>